<organism evidence="3 4">
    <name type="scientific">Nonomuraea dietziae</name>
    <dbReference type="NCBI Taxonomy" id="65515"/>
    <lineage>
        <taxon>Bacteria</taxon>
        <taxon>Bacillati</taxon>
        <taxon>Actinomycetota</taxon>
        <taxon>Actinomycetes</taxon>
        <taxon>Streptosporangiales</taxon>
        <taxon>Streptosporangiaceae</taxon>
        <taxon>Nonomuraea</taxon>
    </lineage>
</organism>
<reference evidence="3 4" key="1">
    <citation type="submission" date="2020-08" db="EMBL/GenBank/DDBJ databases">
        <title>Sequencing the genomes of 1000 actinobacteria strains.</title>
        <authorList>
            <person name="Klenk H.-P."/>
        </authorList>
    </citation>
    <scope>NUCLEOTIDE SEQUENCE [LARGE SCALE GENOMIC DNA]</scope>
    <source>
        <strain evidence="3 4">DSM 44320</strain>
    </source>
</reference>
<feature type="transmembrane region" description="Helical" evidence="1">
    <location>
        <begin position="130"/>
        <end position="150"/>
    </location>
</feature>
<feature type="transmembrane region" description="Helical" evidence="1">
    <location>
        <begin position="203"/>
        <end position="220"/>
    </location>
</feature>
<feature type="transmembrane region" description="Helical" evidence="1">
    <location>
        <begin position="12"/>
        <end position="30"/>
    </location>
</feature>
<feature type="transmembrane region" description="Helical" evidence="1">
    <location>
        <begin position="257"/>
        <end position="275"/>
    </location>
</feature>
<dbReference type="GeneID" id="95394929"/>
<feature type="transmembrane region" description="Helical" evidence="1">
    <location>
        <begin position="320"/>
        <end position="342"/>
    </location>
</feature>
<sequence>MKRLAYVDNLRVTLTVLVVLHHVALTYGNIPVWYHVEPAQDPSGLALDVLVMFDQAFFMGLFFLLSGFFTPGSHDRKGARPFLRDRLVRLGIPLLVFLLLLRPLATFGIYRQMDLPYWQFYLASWDPGPMWFVEVLLVLVAGYALVRRYGRAPRPVPQGAPGLAAIAGYTLALAASTFLWRLVVPTGLYVPVLGLPTPSHLPQYVSMFVLGTLAFRHGWFDALSRRAGRLGFAAAAACSLVLLPVRFATQGVPSELAAATWEAVFAVGITIGLLVTFRERLNRQGPRGRFLSDQAYTVYFIHPVVLVGLSYAFSALHAAAIVKFAVVAVLALPLCWGLAYLVRSLPGAKRVL</sequence>
<keyword evidence="4" id="KW-1185">Reference proteome</keyword>
<dbReference type="EMBL" id="JACIBV010000002">
    <property type="protein sequence ID" value="MBB3732939.1"/>
    <property type="molecule type" value="Genomic_DNA"/>
</dbReference>
<feature type="transmembrane region" description="Helical" evidence="1">
    <location>
        <begin position="90"/>
        <end position="110"/>
    </location>
</feature>
<feature type="transmembrane region" description="Helical" evidence="1">
    <location>
        <begin position="227"/>
        <end position="245"/>
    </location>
</feature>
<dbReference type="InterPro" id="IPR002656">
    <property type="entry name" value="Acyl_transf_3_dom"/>
</dbReference>
<evidence type="ECO:0000313" key="3">
    <source>
        <dbReference type="EMBL" id="MBB3732939.1"/>
    </source>
</evidence>
<proteinExistence type="predicted"/>
<keyword evidence="1" id="KW-0812">Transmembrane</keyword>
<dbReference type="InterPro" id="IPR050623">
    <property type="entry name" value="Glucan_succinyl_AcylTrfase"/>
</dbReference>
<keyword evidence="1" id="KW-0472">Membrane</keyword>
<evidence type="ECO:0000259" key="2">
    <source>
        <dbReference type="Pfam" id="PF01757"/>
    </source>
</evidence>
<gene>
    <name evidence="3" type="ORF">FHR33_008886</name>
</gene>
<accession>A0A7W5YUD1</accession>
<dbReference type="PANTHER" id="PTHR36927">
    <property type="entry name" value="BLR4337 PROTEIN"/>
    <property type="match status" value="1"/>
</dbReference>
<dbReference type="AlphaFoldDB" id="A0A7W5YUD1"/>
<dbReference type="PANTHER" id="PTHR36927:SF4">
    <property type="entry name" value="BLR5718 PROTEIN"/>
    <property type="match status" value="1"/>
</dbReference>
<evidence type="ECO:0000256" key="1">
    <source>
        <dbReference type="SAM" id="Phobius"/>
    </source>
</evidence>
<dbReference type="Proteomes" id="UP000579945">
    <property type="component" value="Unassembled WGS sequence"/>
</dbReference>
<feature type="transmembrane region" description="Helical" evidence="1">
    <location>
        <begin position="162"/>
        <end position="183"/>
    </location>
</feature>
<dbReference type="RefSeq" id="WP_183660844.1">
    <property type="nucleotide sequence ID" value="NZ_JACIBV010000002.1"/>
</dbReference>
<dbReference type="Pfam" id="PF01757">
    <property type="entry name" value="Acyl_transf_3"/>
    <property type="match status" value="1"/>
</dbReference>
<feature type="transmembrane region" description="Helical" evidence="1">
    <location>
        <begin position="50"/>
        <end position="69"/>
    </location>
</feature>
<name>A0A7W5YUD1_9ACTN</name>
<feature type="domain" description="Acyltransferase 3" evidence="2">
    <location>
        <begin position="5"/>
        <end position="339"/>
    </location>
</feature>
<dbReference type="GO" id="GO:0016747">
    <property type="term" value="F:acyltransferase activity, transferring groups other than amino-acyl groups"/>
    <property type="evidence" value="ECO:0007669"/>
    <property type="project" value="InterPro"/>
</dbReference>
<comment type="caution">
    <text evidence="3">The sequence shown here is derived from an EMBL/GenBank/DDBJ whole genome shotgun (WGS) entry which is preliminary data.</text>
</comment>
<evidence type="ECO:0000313" key="4">
    <source>
        <dbReference type="Proteomes" id="UP000579945"/>
    </source>
</evidence>
<keyword evidence="1" id="KW-1133">Transmembrane helix</keyword>
<protein>
    <submittedName>
        <fullName evidence="3">Peptidoglycan/LPS O-acetylase OafA/YrhL</fullName>
    </submittedName>
</protein>
<feature type="transmembrane region" description="Helical" evidence="1">
    <location>
        <begin position="296"/>
        <end position="314"/>
    </location>
</feature>